<evidence type="ECO:0000256" key="1">
    <source>
        <dbReference type="SAM" id="SignalP"/>
    </source>
</evidence>
<dbReference type="Proteomes" id="UP000182248">
    <property type="component" value="Unassembled WGS sequence"/>
</dbReference>
<dbReference type="OrthoDB" id="1099258at2"/>
<keyword evidence="3" id="KW-1185">Reference proteome</keyword>
<organism evidence="2 3">
    <name type="scientific">Sinomicrobium oceani</name>
    <dbReference type="NCBI Taxonomy" id="1150368"/>
    <lineage>
        <taxon>Bacteria</taxon>
        <taxon>Pseudomonadati</taxon>
        <taxon>Bacteroidota</taxon>
        <taxon>Flavobacteriia</taxon>
        <taxon>Flavobacteriales</taxon>
        <taxon>Flavobacteriaceae</taxon>
        <taxon>Sinomicrobium</taxon>
    </lineage>
</organism>
<dbReference type="RefSeq" id="WP_072318806.1">
    <property type="nucleotide sequence ID" value="NZ_FPJE01000025.1"/>
</dbReference>
<accession>A0A1K1RHE1</accession>
<dbReference type="EMBL" id="FPJE01000025">
    <property type="protein sequence ID" value="SFW71353.1"/>
    <property type="molecule type" value="Genomic_DNA"/>
</dbReference>
<protein>
    <recommendedName>
        <fullName evidence="4">Beta-lactamase-inhibitor-like, PepSY-like</fullName>
    </recommendedName>
</protein>
<sequence>MKKVILASALVFGIFAAQATPVIAHNNNIVTVQQEEFTEVPVDQVPQEVSDALSRDFEGATISKAYTNEAKEYKLEISMNGEENVLFADKDGNWIQK</sequence>
<name>A0A1K1RHE1_9FLAO</name>
<dbReference type="AlphaFoldDB" id="A0A1K1RHE1"/>
<evidence type="ECO:0000313" key="2">
    <source>
        <dbReference type="EMBL" id="SFW71353.1"/>
    </source>
</evidence>
<evidence type="ECO:0008006" key="4">
    <source>
        <dbReference type="Google" id="ProtNLM"/>
    </source>
</evidence>
<feature type="signal peptide" evidence="1">
    <location>
        <begin position="1"/>
        <end position="19"/>
    </location>
</feature>
<gene>
    <name evidence="2" type="ORF">SAMN02927921_03554</name>
</gene>
<feature type="chain" id="PRO_5012679040" description="Beta-lactamase-inhibitor-like, PepSY-like" evidence="1">
    <location>
        <begin position="20"/>
        <end position="97"/>
    </location>
</feature>
<dbReference type="SUPFAM" id="SSF160574">
    <property type="entry name" value="BT0923-like"/>
    <property type="match status" value="1"/>
</dbReference>
<keyword evidence="1" id="KW-0732">Signal</keyword>
<reference evidence="2 3" key="1">
    <citation type="submission" date="2016-11" db="EMBL/GenBank/DDBJ databases">
        <authorList>
            <person name="Jaros S."/>
            <person name="Januszkiewicz K."/>
            <person name="Wedrychowicz H."/>
        </authorList>
    </citation>
    <scope>NUCLEOTIDE SEQUENCE [LARGE SCALE GENOMIC DNA]</scope>
    <source>
        <strain evidence="2 3">CGMCC 1.12145</strain>
    </source>
</reference>
<evidence type="ECO:0000313" key="3">
    <source>
        <dbReference type="Proteomes" id="UP000182248"/>
    </source>
</evidence>
<proteinExistence type="predicted"/>